<protein>
    <submittedName>
        <fullName evidence="7">Methyl-accepting chemotaxis protein</fullName>
    </submittedName>
</protein>
<dbReference type="SMART" id="SM00304">
    <property type="entry name" value="HAMP"/>
    <property type="match status" value="2"/>
</dbReference>
<dbReference type="Gene3D" id="1.10.287.950">
    <property type="entry name" value="Methyl-accepting chemotaxis protein"/>
    <property type="match status" value="1"/>
</dbReference>
<dbReference type="RefSeq" id="WP_264506277.1">
    <property type="nucleotide sequence ID" value="NZ_JAPDFL010000001.1"/>
</dbReference>
<dbReference type="InterPro" id="IPR004089">
    <property type="entry name" value="MCPsignal_dom"/>
</dbReference>
<keyword evidence="8" id="KW-1185">Reference proteome</keyword>
<proteinExistence type="inferred from homology"/>
<dbReference type="PANTHER" id="PTHR43531">
    <property type="entry name" value="PROTEIN ICFG"/>
    <property type="match status" value="1"/>
</dbReference>
<keyword evidence="1" id="KW-0145">Chemotaxis</keyword>
<dbReference type="EMBL" id="JAPDFL010000001">
    <property type="protein sequence ID" value="MCW1933353.1"/>
    <property type="molecule type" value="Genomic_DNA"/>
</dbReference>
<dbReference type="PANTHER" id="PTHR43531:SF11">
    <property type="entry name" value="METHYL-ACCEPTING CHEMOTAXIS PROTEIN 3"/>
    <property type="match status" value="1"/>
</dbReference>
<dbReference type="PRINTS" id="PR00260">
    <property type="entry name" value="CHEMTRNSDUCR"/>
</dbReference>
<comment type="caution">
    <text evidence="7">The sequence shown here is derived from an EMBL/GenBank/DDBJ whole genome shotgun (WGS) entry which is preliminary data.</text>
</comment>
<name>A0ABT3H0L6_9RHOB</name>
<evidence type="ECO:0000256" key="1">
    <source>
        <dbReference type="ARBA" id="ARBA00022500"/>
    </source>
</evidence>
<dbReference type="PROSITE" id="PS50885">
    <property type="entry name" value="HAMP"/>
    <property type="match status" value="2"/>
</dbReference>
<keyword evidence="3" id="KW-0807">Transducer</keyword>
<evidence type="ECO:0000313" key="7">
    <source>
        <dbReference type="EMBL" id="MCW1933353.1"/>
    </source>
</evidence>
<accession>A0ABT3H0L6</accession>
<evidence type="ECO:0000256" key="3">
    <source>
        <dbReference type="PROSITE-ProRule" id="PRU00284"/>
    </source>
</evidence>
<evidence type="ECO:0000313" key="8">
    <source>
        <dbReference type="Proteomes" id="UP001208938"/>
    </source>
</evidence>
<dbReference type="SMART" id="SM00283">
    <property type="entry name" value="MA"/>
    <property type="match status" value="1"/>
</dbReference>
<feature type="domain" description="HAMP" evidence="6">
    <location>
        <begin position="276"/>
        <end position="328"/>
    </location>
</feature>
<dbReference type="Pfam" id="PF00015">
    <property type="entry name" value="MCPsignal"/>
    <property type="match status" value="1"/>
</dbReference>
<comment type="similarity">
    <text evidence="2">Belongs to the methyl-accepting chemotaxis (MCP) protein family.</text>
</comment>
<dbReference type="InterPro" id="IPR004090">
    <property type="entry name" value="Chemotax_Me-accpt_rcpt"/>
</dbReference>
<dbReference type="Gene3D" id="6.10.340.10">
    <property type="match status" value="1"/>
</dbReference>
<dbReference type="SUPFAM" id="SSF158472">
    <property type="entry name" value="HAMP domain-like"/>
    <property type="match status" value="1"/>
</dbReference>
<evidence type="ECO:0000259" key="6">
    <source>
        <dbReference type="PROSITE" id="PS50885"/>
    </source>
</evidence>
<gene>
    <name evidence="7" type="ORF">OKW52_14070</name>
</gene>
<dbReference type="Proteomes" id="UP001208938">
    <property type="component" value="Unassembled WGS sequence"/>
</dbReference>
<reference evidence="7 8" key="1">
    <citation type="submission" date="2022-10" db="EMBL/GenBank/DDBJ databases">
        <title>Pararhodobacter sp. nov., isolated from marine algae.</title>
        <authorList>
            <person name="Choi B.J."/>
            <person name="Kim J.M."/>
            <person name="Lee J.K."/>
            <person name="Choi D.G."/>
            <person name="Jeon C.O."/>
        </authorList>
    </citation>
    <scope>NUCLEOTIDE SEQUENCE [LARGE SCALE GENOMIC DNA]</scope>
    <source>
        <strain evidence="7 8">ZQ420</strain>
    </source>
</reference>
<dbReference type="InterPro" id="IPR003660">
    <property type="entry name" value="HAMP_dom"/>
</dbReference>
<dbReference type="Pfam" id="PF00672">
    <property type="entry name" value="HAMP"/>
    <property type="match status" value="1"/>
</dbReference>
<feature type="domain" description="Methyl-accepting transducer" evidence="5">
    <location>
        <begin position="333"/>
        <end position="562"/>
    </location>
</feature>
<feature type="transmembrane region" description="Helical" evidence="4">
    <location>
        <begin position="190"/>
        <end position="211"/>
    </location>
</feature>
<feature type="transmembrane region" description="Helical" evidence="4">
    <location>
        <begin position="29"/>
        <end position="53"/>
    </location>
</feature>
<dbReference type="InterPro" id="IPR051310">
    <property type="entry name" value="MCP_chemotaxis"/>
</dbReference>
<feature type="domain" description="HAMP" evidence="6">
    <location>
        <begin position="213"/>
        <end position="266"/>
    </location>
</feature>
<keyword evidence="4" id="KW-0812">Transmembrane</keyword>
<evidence type="ECO:0000256" key="2">
    <source>
        <dbReference type="ARBA" id="ARBA00029447"/>
    </source>
</evidence>
<dbReference type="CDD" id="cd06225">
    <property type="entry name" value="HAMP"/>
    <property type="match status" value="1"/>
</dbReference>
<keyword evidence="4" id="KW-1133">Transmembrane helix</keyword>
<organism evidence="7 8">
    <name type="scientific">Pararhodobacter zhoushanensis</name>
    <dbReference type="NCBI Taxonomy" id="2479545"/>
    <lineage>
        <taxon>Bacteria</taxon>
        <taxon>Pseudomonadati</taxon>
        <taxon>Pseudomonadota</taxon>
        <taxon>Alphaproteobacteria</taxon>
        <taxon>Rhodobacterales</taxon>
        <taxon>Paracoccaceae</taxon>
        <taxon>Pararhodobacter</taxon>
    </lineage>
</organism>
<evidence type="ECO:0000256" key="4">
    <source>
        <dbReference type="SAM" id="Phobius"/>
    </source>
</evidence>
<keyword evidence="4" id="KW-0472">Membrane</keyword>
<dbReference type="PROSITE" id="PS50111">
    <property type="entry name" value="CHEMOTAXIS_TRANSDUC_2"/>
    <property type="match status" value="1"/>
</dbReference>
<dbReference type="SUPFAM" id="SSF58104">
    <property type="entry name" value="Methyl-accepting chemotaxis protein (MCP) signaling domain"/>
    <property type="match status" value="1"/>
</dbReference>
<dbReference type="CDD" id="cd11386">
    <property type="entry name" value="MCP_signal"/>
    <property type="match status" value="1"/>
</dbReference>
<evidence type="ECO:0000259" key="5">
    <source>
        <dbReference type="PROSITE" id="PS50111"/>
    </source>
</evidence>
<sequence>MIISEPGGRLMRSSVKISLAGVRNLRVSLFIKITAMIALATVTVVAANLAFGFRTTNHLGMLNLQQNAEASVNSFAFGVANAIRFGDTASIQAFEEEMSEAQNGELLVVVVTDTEGNVLSTEGTVSQAQLDQLARTAFAADGVQMNLRDDGTLTVATPIYSGSNRDNHVGAVVTVWSTQEALARAHSNDWQIYSTAAAILAVMMAISVFAVRQTIARPMERLGLSLADIARGDYDQPLPELGRGDEIGDFARHIGDLREGLRIAHEEERARERDREMQMRVVSALRDGLTALANQDLTNSIMTPFDPQYEALRTDYNATVAALHETVVNVISSVGEMRQGADEMAGSADNLSQRTETQAATLEQTAAAIQQINTRVTETATNARKAEEIARAAQQKAQVSEPIVREAIEAMALLEKTSSQIAQIITLIDDISFQTNLLALNAGVEAARAGESGRGFAVVATEVRALAQRSSDAAREIKELVTGSTEQVNHGVDLVRRSGAVLSEFASEVDDIAGLMSVVAQAADDQAHSVTEINVGVSQLDSVTQQNAAMVQETTAAIHVLRQQSLDLADLLRKFQLDNGSRSRTGDRMIPVPRRAVA</sequence>